<dbReference type="Proteomes" id="UP000316801">
    <property type="component" value="Unassembled WGS sequence"/>
</dbReference>
<keyword evidence="3" id="KW-1185">Reference proteome</keyword>
<dbReference type="RefSeq" id="WP_143126552.1">
    <property type="nucleotide sequence ID" value="NZ_VJMG01000053.1"/>
</dbReference>
<proteinExistence type="predicted"/>
<evidence type="ECO:0000313" key="2">
    <source>
        <dbReference type="EMBL" id="TRL36502.1"/>
    </source>
</evidence>
<gene>
    <name evidence="2" type="ORF">FNA46_17795</name>
</gene>
<sequence length="95" mass="10368">MSMPEELTPEEARADHWHMLRFLAGNALFGFALGLSIAGAMIAFDLGGLGSRIVRSQHPWLVCFILATPLAFTFSGAVTASAVMLMPYKRKKDRG</sequence>
<comment type="caution">
    <text evidence="2">The sequence shown here is derived from an EMBL/GenBank/DDBJ whole genome shotgun (WGS) entry which is preliminary data.</text>
</comment>
<evidence type="ECO:0000313" key="3">
    <source>
        <dbReference type="Proteomes" id="UP000316801"/>
    </source>
</evidence>
<keyword evidence="1" id="KW-0812">Transmembrane</keyword>
<organism evidence="2 3">
    <name type="scientific">Rhizobium straminoryzae</name>
    <dbReference type="NCBI Taxonomy" id="1387186"/>
    <lineage>
        <taxon>Bacteria</taxon>
        <taxon>Pseudomonadati</taxon>
        <taxon>Pseudomonadota</taxon>
        <taxon>Alphaproteobacteria</taxon>
        <taxon>Hyphomicrobiales</taxon>
        <taxon>Rhizobiaceae</taxon>
        <taxon>Rhizobium/Agrobacterium group</taxon>
        <taxon>Rhizobium</taxon>
    </lineage>
</organism>
<name>A0A549T3V8_9HYPH</name>
<feature type="transmembrane region" description="Helical" evidence="1">
    <location>
        <begin position="64"/>
        <end position="86"/>
    </location>
</feature>
<reference evidence="2 3" key="1">
    <citation type="submission" date="2019-07" db="EMBL/GenBank/DDBJ databases">
        <title>Ln-dependent methylotrophs.</title>
        <authorList>
            <person name="Tani A."/>
        </authorList>
    </citation>
    <scope>NUCLEOTIDE SEQUENCE [LARGE SCALE GENOMIC DNA]</scope>
    <source>
        <strain evidence="2 3">SM12</strain>
    </source>
</reference>
<protein>
    <submittedName>
        <fullName evidence="2">Uncharacterized protein</fullName>
    </submittedName>
</protein>
<evidence type="ECO:0000256" key="1">
    <source>
        <dbReference type="SAM" id="Phobius"/>
    </source>
</evidence>
<keyword evidence="1" id="KW-0472">Membrane</keyword>
<keyword evidence="1" id="KW-1133">Transmembrane helix</keyword>
<feature type="transmembrane region" description="Helical" evidence="1">
    <location>
        <begin position="20"/>
        <end position="44"/>
    </location>
</feature>
<accession>A0A549T3V8</accession>
<dbReference type="AlphaFoldDB" id="A0A549T3V8"/>
<dbReference type="EMBL" id="VJMG01000053">
    <property type="protein sequence ID" value="TRL36502.1"/>
    <property type="molecule type" value="Genomic_DNA"/>
</dbReference>